<feature type="signal peptide" evidence="6">
    <location>
        <begin position="1"/>
        <end position="17"/>
    </location>
</feature>
<dbReference type="PROSITE" id="PS00136">
    <property type="entry name" value="SUBTILASE_ASP"/>
    <property type="match status" value="1"/>
</dbReference>
<feature type="domain" description="Peptidase S8/S53" evidence="7">
    <location>
        <begin position="138"/>
        <end position="474"/>
    </location>
</feature>
<sequence>MLLRLITFVYLVGNASAVLEWHARLNNDTAAQSRRFIVECGKGQDVGTLGGIIQDRLGGRVLRNFSTSVFCGVSVEASHVNLDSFLALGAISNVWQSKQLELGPVSPSMPTTQGAITSNYSIHHMTNVDRLHKEGIFGKGVKIAVIDTGVDYNHSALGGGFGPGFKVAGGYDFVGEDWYPGGTAKKEPKDDPMDQFGHGSHVAGIIAGKTEHWAGVAPEATILGYKVSGSSGGTDEDTLIEAFLVAHEDGADIITASIGGPGGWASGAWATVASRIVEDGTVVTISAGNSGSVGPFFGSTGSSGKYVLAVASVDADTLPGLAFEATLAERNTTEPFGNVVVISPERTGQLIARGARHVLFDNDTQFLLPRPSLQEGLLYGAIDYDTAKILIDAAQRKVDVRLIFSPENSMRSGGVASYFTSLATLFDLQIKPDIAALGGKFFSSYLNNTFQILSGTYMACPYVAGIAALYIGKHGGRREHGRSFAKALAMRLMSSGRPMKWSDGVTQTDYGEWAPVMQVGTGLVDAYKVLSWAKFGLNDTDHHQPRHRVAITNEGPKRARYRFSAQVAGGIEGIDTDIDPSLVQIGPVPAPPIVFRPSAMKPDIVFPEDIWVESGATRNADFSFNLSVQSQEFLQIDCAFRWGVSHLRWDIFEPGWKEEDWKYPPVPGQNGFIGAVTSWVGAGRVFRFDPEEDDEDDVITFLVHGLTRSLIYSYWWLGELTDGTKINLGTTRSMRFAALAPSGDPKESGDWSVFEVPEIQITSPRK</sequence>
<accession>A0A9P8V9V1</accession>
<feature type="chain" id="PRO_5040505516" evidence="6">
    <location>
        <begin position="18"/>
        <end position="766"/>
    </location>
</feature>
<protein>
    <submittedName>
        <fullName evidence="8">Serine endopeptidase</fullName>
    </submittedName>
</protein>
<comment type="similarity">
    <text evidence="1 5">Belongs to the peptidase S8 family.</text>
</comment>
<evidence type="ECO:0000313" key="8">
    <source>
        <dbReference type="EMBL" id="KAH6685073.1"/>
    </source>
</evidence>
<evidence type="ECO:0000256" key="2">
    <source>
        <dbReference type="ARBA" id="ARBA00022670"/>
    </source>
</evidence>
<dbReference type="InterPro" id="IPR023827">
    <property type="entry name" value="Peptidase_S8_Asp-AS"/>
</dbReference>
<keyword evidence="3" id="KW-0378">Hydrolase</keyword>
<dbReference type="GO" id="GO:0006508">
    <property type="term" value="P:proteolysis"/>
    <property type="evidence" value="ECO:0007669"/>
    <property type="project" value="UniProtKB-KW"/>
</dbReference>
<dbReference type="PANTHER" id="PTHR43806">
    <property type="entry name" value="PEPTIDASE S8"/>
    <property type="match status" value="1"/>
</dbReference>
<reference evidence="8" key="1">
    <citation type="journal article" date="2021" name="Nat. Commun.">
        <title>Genetic determinants of endophytism in the Arabidopsis root mycobiome.</title>
        <authorList>
            <person name="Mesny F."/>
            <person name="Miyauchi S."/>
            <person name="Thiergart T."/>
            <person name="Pickel B."/>
            <person name="Atanasova L."/>
            <person name="Karlsson M."/>
            <person name="Huettel B."/>
            <person name="Barry K.W."/>
            <person name="Haridas S."/>
            <person name="Chen C."/>
            <person name="Bauer D."/>
            <person name="Andreopoulos W."/>
            <person name="Pangilinan J."/>
            <person name="LaButti K."/>
            <person name="Riley R."/>
            <person name="Lipzen A."/>
            <person name="Clum A."/>
            <person name="Drula E."/>
            <person name="Henrissat B."/>
            <person name="Kohler A."/>
            <person name="Grigoriev I.V."/>
            <person name="Martin F.M."/>
            <person name="Hacquard S."/>
        </authorList>
    </citation>
    <scope>NUCLEOTIDE SEQUENCE</scope>
    <source>
        <strain evidence="8">MPI-SDFR-AT-0117</strain>
    </source>
</reference>
<name>A0A9P8V9V1_9PEZI</name>
<evidence type="ECO:0000256" key="3">
    <source>
        <dbReference type="ARBA" id="ARBA00022801"/>
    </source>
</evidence>
<comment type="caution">
    <text evidence="5">Lacks conserved residue(s) required for the propagation of feature annotation.</text>
</comment>
<evidence type="ECO:0000259" key="7">
    <source>
        <dbReference type="Pfam" id="PF00082"/>
    </source>
</evidence>
<dbReference type="InterPro" id="IPR036852">
    <property type="entry name" value="Peptidase_S8/S53_dom_sf"/>
</dbReference>
<dbReference type="CDD" id="cd07489">
    <property type="entry name" value="Peptidases_S8_5"/>
    <property type="match status" value="1"/>
</dbReference>
<evidence type="ECO:0000256" key="4">
    <source>
        <dbReference type="ARBA" id="ARBA00022825"/>
    </source>
</evidence>
<dbReference type="PRINTS" id="PR00723">
    <property type="entry name" value="SUBTILISIN"/>
</dbReference>
<evidence type="ECO:0000256" key="6">
    <source>
        <dbReference type="SAM" id="SignalP"/>
    </source>
</evidence>
<comment type="caution">
    <text evidence="8">The sequence shown here is derived from an EMBL/GenBank/DDBJ whole genome shotgun (WGS) entry which is preliminary data.</text>
</comment>
<dbReference type="EMBL" id="JAGSXJ010000016">
    <property type="protein sequence ID" value="KAH6685073.1"/>
    <property type="molecule type" value="Genomic_DNA"/>
</dbReference>
<organism evidence="8 9">
    <name type="scientific">Plectosphaerella plurivora</name>
    <dbReference type="NCBI Taxonomy" id="936078"/>
    <lineage>
        <taxon>Eukaryota</taxon>
        <taxon>Fungi</taxon>
        <taxon>Dikarya</taxon>
        <taxon>Ascomycota</taxon>
        <taxon>Pezizomycotina</taxon>
        <taxon>Sordariomycetes</taxon>
        <taxon>Hypocreomycetidae</taxon>
        <taxon>Glomerellales</taxon>
        <taxon>Plectosphaerellaceae</taxon>
        <taxon>Plectosphaerella</taxon>
    </lineage>
</organism>
<keyword evidence="6" id="KW-0732">Signal</keyword>
<dbReference type="SUPFAM" id="SSF52743">
    <property type="entry name" value="Subtilisin-like"/>
    <property type="match status" value="1"/>
</dbReference>
<dbReference type="InterPro" id="IPR050131">
    <property type="entry name" value="Peptidase_S8_subtilisin-like"/>
</dbReference>
<keyword evidence="4" id="KW-0720">Serine protease</keyword>
<dbReference type="PROSITE" id="PS51892">
    <property type="entry name" value="SUBTILASE"/>
    <property type="match status" value="1"/>
</dbReference>
<dbReference type="OrthoDB" id="10256524at2759"/>
<evidence type="ECO:0000256" key="5">
    <source>
        <dbReference type="PROSITE-ProRule" id="PRU01240"/>
    </source>
</evidence>
<dbReference type="InterPro" id="IPR034187">
    <property type="entry name" value="Peptidases_S8_5"/>
</dbReference>
<keyword evidence="9" id="KW-1185">Reference proteome</keyword>
<keyword evidence="2" id="KW-0645">Protease</keyword>
<dbReference type="GO" id="GO:0004252">
    <property type="term" value="F:serine-type endopeptidase activity"/>
    <property type="evidence" value="ECO:0007669"/>
    <property type="project" value="InterPro"/>
</dbReference>
<dbReference type="InterPro" id="IPR015500">
    <property type="entry name" value="Peptidase_S8_subtilisin-rel"/>
</dbReference>
<dbReference type="Pfam" id="PF00082">
    <property type="entry name" value="Peptidase_S8"/>
    <property type="match status" value="1"/>
</dbReference>
<evidence type="ECO:0000256" key="1">
    <source>
        <dbReference type="ARBA" id="ARBA00011073"/>
    </source>
</evidence>
<evidence type="ECO:0000313" key="9">
    <source>
        <dbReference type="Proteomes" id="UP000770015"/>
    </source>
</evidence>
<gene>
    <name evidence="8" type="ORF">F5X68DRAFT_242224</name>
</gene>
<dbReference type="AlphaFoldDB" id="A0A9P8V9V1"/>
<dbReference type="Proteomes" id="UP000770015">
    <property type="component" value="Unassembled WGS sequence"/>
</dbReference>
<dbReference type="PANTHER" id="PTHR43806:SF66">
    <property type="entry name" value="SERIN ENDOPEPTIDASE"/>
    <property type="match status" value="1"/>
</dbReference>
<proteinExistence type="inferred from homology"/>
<dbReference type="Gene3D" id="3.40.50.200">
    <property type="entry name" value="Peptidase S8/S53 domain"/>
    <property type="match status" value="2"/>
</dbReference>
<dbReference type="InterPro" id="IPR022398">
    <property type="entry name" value="Peptidase_S8_His-AS"/>
</dbReference>
<dbReference type="PROSITE" id="PS00137">
    <property type="entry name" value="SUBTILASE_HIS"/>
    <property type="match status" value="1"/>
</dbReference>
<dbReference type="InterPro" id="IPR000209">
    <property type="entry name" value="Peptidase_S8/S53_dom"/>
</dbReference>